<dbReference type="RefSeq" id="WP_250827304.1">
    <property type="nucleotide sequence ID" value="NZ_JAMOIL010000011.1"/>
</dbReference>
<reference evidence="3" key="1">
    <citation type="submission" date="2022-05" db="EMBL/GenBank/DDBJ databases">
        <authorList>
            <person name="Tuo L."/>
        </authorList>
    </citation>
    <scope>NUCLEOTIDE SEQUENCE</scope>
    <source>
        <strain evidence="3">BSK12Z-4</strain>
    </source>
</reference>
<dbReference type="AlphaFoldDB" id="A0A9X2D7H8"/>
<feature type="domain" description="CBM6" evidence="2">
    <location>
        <begin position="43"/>
        <end position="176"/>
    </location>
</feature>
<dbReference type="InterPro" id="IPR005084">
    <property type="entry name" value="CBM6"/>
</dbReference>
<dbReference type="Gene3D" id="2.60.120.260">
    <property type="entry name" value="Galactose-binding domain-like"/>
    <property type="match status" value="1"/>
</dbReference>
<protein>
    <submittedName>
        <fullName evidence="3">Ig-like domain-containing protein</fullName>
    </submittedName>
</protein>
<dbReference type="InterPro" id="IPR032109">
    <property type="entry name" value="Big_3_5"/>
</dbReference>
<keyword evidence="4" id="KW-1185">Reference proteome</keyword>
<dbReference type="Pfam" id="PF16640">
    <property type="entry name" value="Big_3_5"/>
    <property type="match status" value="1"/>
</dbReference>
<dbReference type="GO" id="GO:0016787">
    <property type="term" value="F:hydrolase activity"/>
    <property type="evidence" value="ECO:0007669"/>
    <property type="project" value="InterPro"/>
</dbReference>
<comment type="caution">
    <text evidence="3">The sequence shown here is derived from an EMBL/GenBank/DDBJ whole genome shotgun (WGS) entry which is preliminary data.</text>
</comment>
<dbReference type="Gene3D" id="2.60.40.2810">
    <property type="match status" value="1"/>
</dbReference>
<evidence type="ECO:0000259" key="2">
    <source>
        <dbReference type="PROSITE" id="PS51175"/>
    </source>
</evidence>
<evidence type="ECO:0000256" key="1">
    <source>
        <dbReference type="SAM" id="SignalP"/>
    </source>
</evidence>
<name>A0A9X2D7H8_9ACTN</name>
<dbReference type="Gene3D" id="2.60.120.560">
    <property type="entry name" value="Exo-inulinase, domain 1"/>
    <property type="match status" value="1"/>
</dbReference>
<sequence length="645" mass="66965">MQPRAVRPPRSAALVALAGLLAGLLSVVLPPPAAVAADGDVIAWVEVEDGVISGGPAFNSGDHGNFSGTGSHTFRETGMTSTMSVTAPEAGTYPLYVRYAAGPLGPDENVTRSMGLLTNGGDRQQLSLPMTSYENWEAWDFVAAEVTLQAGANTIALACDRSIDFCRLNFDAIQVGGTAPDACTATPVAPGWAGLFDGTFTSFDGWRKAGLGGFGRQTDCTILSVRGRGATWATQQLTAPYTLRLDWLREGLNDDSAVHLGSTGRAGADPVGGVSVLIGADGAGIRTADGTLHPAGAEAATAEHPTGQWNTYTLRVTTTGVEVLLDDVVVNAWSGTLPTTGFIGLQNRSSTDQVRFRDVQVRPGVAPVGVADSYATDADVTLEVEAPGVLSNDTDADGSPLTAAVVDQPAHGVLTLAKDGSFTYAPETGFVGSDAFTYAASDGVESAAPTTVTLTVAEVADATELSAAAEAFAYGRRGAVRVTLAPSANGGDVEVLEGGTLLGSVPVADGAASVPLARKALRPGLHALTVRYTGTPSWAASSTVVDVRVRKARPRMTVRAPQRVRLGRRARVRVDLAAGRGVPVAGRVRVAAPGLAARTQRLRGGETTFRLPRARRVGRTRLTVTYLGSRLVARTTQRATIRVTR</sequence>
<organism evidence="3 4">
    <name type="scientific">Nocardioides bruguierae</name>
    <dbReference type="NCBI Taxonomy" id="2945102"/>
    <lineage>
        <taxon>Bacteria</taxon>
        <taxon>Bacillati</taxon>
        <taxon>Actinomycetota</taxon>
        <taxon>Actinomycetes</taxon>
        <taxon>Propionibacteriales</taxon>
        <taxon>Nocardioidaceae</taxon>
        <taxon>Nocardioides</taxon>
    </lineage>
</organism>
<dbReference type="Pfam" id="PF17963">
    <property type="entry name" value="Big_9"/>
    <property type="match status" value="1"/>
</dbReference>
<dbReference type="PROSITE" id="PS51175">
    <property type="entry name" value="CBM6"/>
    <property type="match status" value="1"/>
</dbReference>
<gene>
    <name evidence="3" type="ORF">M8330_10335</name>
</gene>
<evidence type="ECO:0000313" key="3">
    <source>
        <dbReference type="EMBL" id="MCM0620688.1"/>
    </source>
</evidence>
<dbReference type="SUPFAM" id="SSF49785">
    <property type="entry name" value="Galactose-binding domain-like"/>
    <property type="match status" value="1"/>
</dbReference>
<keyword evidence="1" id="KW-0732">Signal</keyword>
<dbReference type="EMBL" id="JAMOIL010000011">
    <property type="protein sequence ID" value="MCM0620688.1"/>
    <property type="molecule type" value="Genomic_DNA"/>
</dbReference>
<dbReference type="InterPro" id="IPR008979">
    <property type="entry name" value="Galactose-bd-like_sf"/>
</dbReference>
<dbReference type="Proteomes" id="UP001139485">
    <property type="component" value="Unassembled WGS sequence"/>
</dbReference>
<feature type="signal peptide" evidence="1">
    <location>
        <begin position="1"/>
        <end position="36"/>
    </location>
</feature>
<feature type="chain" id="PRO_5040890763" evidence="1">
    <location>
        <begin position="37"/>
        <end position="645"/>
    </location>
</feature>
<dbReference type="Pfam" id="PF06439">
    <property type="entry name" value="3keto-disac_hyd"/>
    <property type="match status" value="1"/>
</dbReference>
<accession>A0A9X2D7H8</accession>
<evidence type="ECO:0000313" key="4">
    <source>
        <dbReference type="Proteomes" id="UP001139485"/>
    </source>
</evidence>
<proteinExistence type="predicted"/>
<dbReference type="InterPro" id="IPR010496">
    <property type="entry name" value="AL/BT2_dom"/>
</dbReference>
<dbReference type="GO" id="GO:0030246">
    <property type="term" value="F:carbohydrate binding"/>
    <property type="evidence" value="ECO:0007669"/>
    <property type="project" value="InterPro"/>
</dbReference>